<organism evidence="1">
    <name type="scientific">Aspergillus niger</name>
    <dbReference type="NCBI Taxonomy" id="5061"/>
    <lineage>
        <taxon>Eukaryota</taxon>
        <taxon>Fungi</taxon>
        <taxon>Dikarya</taxon>
        <taxon>Ascomycota</taxon>
        <taxon>Pezizomycotina</taxon>
        <taxon>Eurotiomycetes</taxon>
        <taxon>Eurotiomycetidae</taxon>
        <taxon>Eurotiales</taxon>
        <taxon>Aspergillaceae</taxon>
        <taxon>Aspergillus</taxon>
        <taxon>Aspergillus subgen. Circumdati</taxon>
    </lineage>
</organism>
<protein>
    <submittedName>
        <fullName evidence="1">Uncharacterized protein</fullName>
    </submittedName>
</protein>
<reference evidence="1" key="1">
    <citation type="submission" date="2025-02" db="EMBL/GenBank/DDBJ databases">
        <authorList>
            <consortium name="NCBI Genome Project"/>
        </authorList>
    </citation>
    <scope>NUCLEOTIDE SEQUENCE</scope>
</reference>
<evidence type="ECO:0000313" key="1">
    <source>
        <dbReference type="RefSeq" id="XP_059606063.1"/>
    </source>
</evidence>
<proteinExistence type="predicted"/>
<accession>A0AAJ8E3I1</accession>
<dbReference type="GeneID" id="84591131"/>
<name>A0AAJ8E3I1_ASPNG</name>
<dbReference type="VEuPathDB" id="FungiDB:An05g01390"/>
<dbReference type="KEGG" id="ang:An05g01390"/>
<sequence>MAILETVTERNNVYSGDKDEIIEYRLTPCHIRGSMQPNQSKRVTLLYDSRLPEGSDNVDWLLTGCVQWSEELVLTSQTALPSIAACVADGIRIYYAHIIDVVLIRRQIDGRLPRGAERASEVIRSP</sequence>
<dbReference type="AlphaFoldDB" id="A0AAJ8E3I1"/>
<gene>
    <name evidence="1" type="ORF">An05g01390</name>
</gene>
<reference evidence="1" key="2">
    <citation type="submission" date="2025-08" db="UniProtKB">
        <authorList>
            <consortium name="RefSeq"/>
        </authorList>
    </citation>
    <scope>IDENTIFICATION</scope>
</reference>
<dbReference type="RefSeq" id="XP_059606063.1">
    <property type="nucleotide sequence ID" value="XM_059747913.1"/>
</dbReference>